<dbReference type="Proteomes" id="UP000611762">
    <property type="component" value="Unassembled WGS sequence"/>
</dbReference>
<sequence length="391" mass="44355">MDKVRIGIIGLGNMGTSHAVHITEGKVPRMELAAICDIAEARRTYAEEHFPGVKVFDNATDMYKSGLLDAVIIAVPHYSHPPLAIEAFSYGLHVMTEKPAGVYTKQVLEMNEAAKKSGKVFGIMYNQRTNPVYQKIRSMIQRGDLGEIKRITWIITNWYRKQSYHDSSAWRSTWKDEGGGTLINQNPHQLDLWQWMFGMPEKIMSFCSFGRFYNIEVEDDVTAYMQYKNGTTGVYITSTGETPGTNRLEIACDMGQLIIEDNKIKFKRNIMSEREYNRTDTDSIFGSLEYWNCDIPVDSSGGEQHVGILKNFTAAILDGEKLLAPGYEGINGLTISNAIHYSAFTNKWADVTNFPHDEFYELLQEKIKNSTFKKEVKEQKTLDADSMSSTH</sequence>
<comment type="caution">
    <text evidence="3">The sequence shown here is derived from an EMBL/GenBank/DDBJ whole genome shotgun (WGS) entry which is preliminary data.</text>
</comment>
<dbReference type="GO" id="GO:0000166">
    <property type="term" value="F:nucleotide binding"/>
    <property type="evidence" value="ECO:0007669"/>
    <property type="project" value="InterPro"/>
</dbReference>
<dbReference type="PANTHER" id="PTHR43249">
    <property type="entry name" value="UDP-N-ACETYL-2-AMINO-2-DEOXY-D-GLUCURONATE OXIDASE"/>
    <property type="match status" value="1"/>
</dbReference>
<name>A0A926HZK8_9FIRM</name>
<dbReference type="InterPro" id="IPR000683">
    <property type="entry name" value="Gfo/Idh/MocA-like_OxRdtase_N"/>
</dbReference>
<dbReference type="SUPFAM" id="SSF55347">
    <property type="entry name" value="Glyceraldehyde-3-phosphate dehydrogenase-like, C-terminal domain"/>
    <property type="match status" value="1"/>
</dbReference>
<dbReference type="InterPro" id="IPR052515">
    <property type="entry name" value="Gfo/Idh/MocA_Oxidoreductase"/>
</dbReference>
<reference evidence="3" key="1">
    <citation type="submission" date="2020-08" db="EMBL/GenBank/DDBJ databases">
        <title>Genome public.</title>
        <authorList>
            <person name="Liu C."/>
            <person name="Sun Q."/>
        </authorList>
    </citation>
    <scope>NUCLEOTIDE SEQUENCE</scope>
    <source>
        <strain evidence="3">H8</strain>
    </source>
</reference>
<evidence type="ECO:0000313" key="4">
    <source>
        <dbReference type="Proteomes" id="UP000611762"/>
    </source>
</evidence>
<keyword evidence="4" id="KW-1185">Reference proteome</keyword>
<accession>A0A926HZK8</accession>
<feature type="domain" description="GFO/IDH/MocA-like oxidoreductase" evidence="2">
    <location>
        <begin position="133"/>
        <end position="257"/>
    </location>
</feature>
<dbReference type="Pfam" id="PF01408">
    <property type="entry name" value="GFO_IDH_MocA"/>
    <property type="match status" value="1"/>
</dbReference>
<evidence type="ECO:0000313" key="3">
    <source>
        <dbReference type="EMBL" id="MBC8541280.1"/>
    </source>
</evidence>
<dbReference type="Pfam" id="PF22725">
    <property type="entry name" value="GFO_IDH_MocA_C3"/>
    <property type="match status" value="1"/>
</dbReference>
<dbReference type="Gene3D" id="3.40.50.720">
    <property type="entry name" value="NAD(P)-binding Rossmann-like Domain"/>
    <property type="match status" value="1"/>
</dbReference>
<feature type="domain" description="Gfo/Idh/MocA-like oxidoreductase N-terminal" evidence="1">
    <location>
        <begin position="4"/>
        <end position="123"/>
    </location>
</feature>
<gene>
    <name evidence="3" type="ORF">H8698_09865</name>
</gene>
<dbReference type="PANTHER" id="PTHR43249:SF1">
    <property type="entry name" value="D-GLUCOSIDE 3-DEHYDROGENASE"/>
    <property type="match status" value="1"/>
</dbReference>
<evidence type="ECO:0000259" key="1">
    <source>
        <dbReference type="Pfam" id="PF01408"/>
    </source>
</evidence>
<dbReference type="SUPFAM" id="SSF51735">
    <property type="entry name" value="NAD(P)-binding Rossmann-fold domains"/>
    <property type="match status" value="1"/>
</dbReference>
<dbReference type="InterPro" id="IPR036291">
    <property type="entry name" value="NAD(P)-bd_dom_sf"/>
</dbReference>
<dbReference type="InterPro" id="IPR055170">
    <property type="entry name" value="GFO_IDH_MocA-like_dom"/>
</dbReference>
<dbReference type="RefSeq" id="WP_249313315.1">
    <property type="nucleotide sequence ID" value="NZ_JACRSU010000003.1"/>
</dbReference>
<evidence type="ECO:0000259" key="2">
    <source>
        <dbReference type="Pfam" id="PF22725"/>
    </source>
</evidence>
<dbReference type="EMBL" id="JACRSU010000003">
    <property type="protein sequence ID" value="MBC8541280.1"/>
    <property type="molecule type" value="Genomic_DNA"/>
</dbReference>
<proteinExistence type="predicted"/>
<protein>
    <submittedName>
        <fullName evidence="3">Gfo/Idh/MocA family oxidoreductase</fullName>
    </submittedName>
</protein>
<dbReference type="Gene3D" id="3.30.360.10">
    <property type="entry name" value="Dihydrodipicolinate Reductase, domain 2"/>
    <property type="match status" value="1"/>
</dbReference>
<organism evidence="3 4">
    <name type="scientific">Congzhengia minquanensis</name>
    <dbReference type="NCBI Taxonomy" id="2763657"/>
    <lineage>
        <taxon>Bacteria</taxon>
        <taxon>Bacillati</taxon>
        <taxon>Bacillota</taxon>
        <taxon>Clostridia</taxon>
        <taxon>Eubacteriales</taxon>
        <taxon>Oscillospiraceae</taxon>
        <taxon>Congzhengia</taxon>
    </lineage>
</organism>
<dbReference type="AlphaFoldDB" id="A0A926HZK8"/>